<dbReference type="Pfam" id="PF00534">
    <property type="entry name" value="Glycos_transf_1"/>
    <property type="match status" value="1"/>
</dbReference>
<comment type="caution">
    <text evidence="4">The sequence shown here is derived from an EMBL/GenBank/DDBJ whole genome shotgun (WGS) entry which is preliminary data.</text>
</comment>
<protein>
    <recommendedName>
        <fullName evidence="1">D-inositol 3-phosphate glycosyltransferase</fullName>
    </recommendedName>
</protein>
<reference evidence="4" key="1">
    <citation type="journal article" date="2014" name="Int. J. Syst. Evol. Microbiol.">
        <title>Complete genome sequence of Corynebacterium casei LMG S-19264T (=DSM 44701T), isolated from a smear-ripened cheese.</title>
        <authorList>
            <consortium name="US DOE Joint Genome Institute (JGI-PGF)"/>
            <person name="Walter F."/>
            <person name="Albersmeier A."/>
            <person name="Kalinowski J."/>
            <person name="Ruckert C."/>
        </authorList>
    </citation>
    <scope>NUCLEOTIDE SEQUENCE</scope>
    <source>
        <strain evidence="4">CGMCC 1.12813</strain>
    </source>
</reference>
<dbReference type="PANTHER" id="PTHR45947">
    <property type="entry name" value="SULFOQUINOVOSYL TRANSFERASE SQD2"/>
    <property type="match status" value="1"/>
</dbReference>
<evidence type="ECO:0000256" key="2">
    <source>
        <dbReference type="ARBA" id="ARBA00022679"/>
    </source>
</evidence>
<gene>
    <name evidence="4" type="ORF">GCM10010979_13910</name>
</gene>
<sequence>MRIALLSHMHHPIAEPYEGGTEAHTAMLADELVARGHDVTLFAKDGSVSDADIYPLVPKDFEFTNLASPLVRKQQQGFLAEAVHHSIEAIHDGEFDVVLNNSLSSLPFSSMRELPMLTVLHTPANLDDVTAIVSRPNWTPSPLHRYVTVSESNARGWRGLLPEVDVVPNGIKLDRWQPKVAHTPGLAVWGARITREKGLHLAIDAARSAGMQFEFAGPVSRQDYFDTEIAPRLGTDVRYRGHLPHRELADFFASGEVFVSSPLWEEPFGLTVVEALASGTPVAALPNGAVSELLGERGGCMSRSTDAAALASAITRARRIDRSEALAASRRFDFGGMVDAYELVLADLCPVPVERSA</sequence>
<dbReference type="PANTHER" id="PTHR45947:SF3">
    <property type="entry name" value="SULFOQUINOVOSYL TRANSFERASE SQD2"/>
    <property type="match status" value="1"/>
</dbReference>
<accession>A0A916SH47</accession>
<keyword evidence="5" id="KW-1185">Reference proteome</keyword>
<name>A0A916SH47_9MICO</name>
<reference evidence="4" key="2">
    <citation type="submission" date="2020-09" db="EMBL/GenBank/DDBJ databases">
        <authorList>
            <person name="Sun Q."/>
            <person name="Zhou Y."/>
        </authorList>
    </citation>
    <scope>NUCLEOTIDE SEQUENCE</scope>
    <source>
        <strain evidence="4">CGMCC 1.12813</strain>
    </source>
</reference>
<dbReference type="Proteomes" id="UP000606922">
    <property type="component" value="Unassembled WGS sequence"/>
</dbReference>
<dbReference type="EMBL" id="BMGB01000001">
    <property type="protein sequence ID" value="GGB00634.1"/>
    <property type="molecule type" value="Genomic_DNA"/>
</dbReference>
<dbReference type="AlphaFoldDB" id="A0A916SH47"/>
<dbReference type="GO" id="GO:0016757">
    <property type="term" value="F:glycosyltransferase activity"/>
    <property type="evidence" value="ECO:0007669"/>
    <property type="project" value="InterPro"/>
</dbReference>
<dbReference type="SUPFAM" id="SSF53756">
    <property type="entry name" value="UDP-Glycosyltransferase/glycogen phosphorylase"/>
    <property type="match status" value="1"/>
</dbReference>
<proteinExistence type="predicted"/>
<evidence type="ECO:0000256" key="1">
    <source>
        <dbReference type="ARBA" id="ARBA00021292"/>
    </source>
</evidence>
<evidence type="ECO:0000313" key="4">
    <source>
        <dbReference type="EMBL" id="GGB00634.1"/>
    </source>
</evidence>
<dbReference type="RefSeq" id="WP_188509922.1">
    <property type="nucleotide sequence ID" value="NZ_BMGB01000001.1"/>
</dbReference>
<evidence type="ECO:0000313" key="5">
    <source>
        <dbReference type="Proteomes" id="UP000606922"/>
    </source>
</evidence>
<dbReference type="InterPro" id="IPR050194">
    <property type="entry name" value="Glycosyltransferase_grp1"/>
</dbReference>
<dbReference type="InterPro" id="IPR001296">
    <property type="entry name" value="Glyco_trans_1"/>
</dbReference>
<evidence type="ECO:0000259" key="3">
    <source>
        <dbReference type="Pfam" id="PF00534"/>
    </source>
</evidence>
<feature type="domain" description="Glycosyl transferase family 1" evidence="3">
    <location>
        <begin position="174"/>
        <end position="317"/>
    </location>
</feature>
<keyword evidence="2 4" id="KW-0808">Transferase</keyword>
<organism evidence="4 5">
    <name type="scientific">Conyzicola nivalis</name>
    <dbReference type="NCBI Taxonomy" id="1477021"/>
    <lineage>
        <taxon>Bacteria</taxon>
        <taxon>Bacillati</taxon>
        <taxon>Actinomycetota</taxon>
        <taxon>Actinomycetes</taxon>
        <taxon>Micrococcales</taxon>
        <taxon>Microbacteriaceae</taxon>
        <taxon>Conyzicola</taxon>
    </lineage>
</organism>
<dbReference type="Gene3D" id="3.40.50.2000">
    <property type="entry name" value="Glycogen Phosphorylase B"/>
    <property type="match status" value="2"/>
</dbReference>